<evidence type="ECO:0000313" key="2">
    <source>
        <dbReference type="EMBL" id="GAA2122890.1"/>
    </source>
</evidence>
<feature type="region of interest" description="Disordered" evidence="1">
    <location>
        <begin position="17"/>
        <end position="68"/>
    </location>
</feature>
<feature type="region of interest" description="Disordered" evidence="1">
    <location>
        <begin position="115"/>
        <end position="136"/>
    </location>
</feature>
<accession>A0ABP5JUF7</accession>
<gene>
    <name evidence="2" type="ORF">GCM10009802_27040</name>
</gene>
<dbReference type="Proteomes" id="UP001500443">
    <property type="component" value="Unassembled WGS sequence"/>
</dbReference>
<proteinExistence type="predicted"/>
<comment type="caution">
    <text evidence="2">The sequence shown here is derived from an EMBL/GenBank/DDBJ whole genome shotgun (WGS) entry which is preliminary data.</text>
</comment>
<sequence>MGEKRWPPMWVISQVSVPPGGVQGGGEGAAEERAAAVAPAVGADEDERRRSRGLPGPPRLAGLPRLPGPGGPVAVVRAGAECGVEAGVLAAAEGGEVEVGEARGVADVGGVDPGAAGGGVGGEDAAAGGAADVGVPARPADERHAHAAALGSLLQHAADLGVEVALGQRLAPPRAGLLDEQPGRGDGRGPGERFGQLSGGGRARTHEGEPNRSSTPRPAQPVRPGVPVVSRVPREPPARPGTRESGPNRKQLALLALILRS</sequence>
<feature type="compositionally biased region" description="Low complexity" evidence="1">
    <location>
        <begin position="123"/>
        <end position="136"/>
    </location>
</feature>
<name>A0ABP5JUF7_9ACTN</name>
<evidence type="ECO:0000313" key="3">
    <source>
        <dbReference type="Proteomes" id="UP001500443"/>
    </source>
</evidence>
<evidence type="ECO:0000256" key="1">
    <source>
        <dbReference type="SAM" id="MobiDB-lite"/>
    </source>
</evidence>
<keyword evidence="3" id="KW-1185">Reference proteome</keyword>
<dbReference type="EMBL" id="BAAAPF010000069">
    <property type="protein sequence ID" value="GAA2122890.1"/>
    <property type="molecule type" value="Genomic_DNA"/>
</dbReference>
<organism evidence="2 3">
    <name type="scientific">Streptomyces synnematoformans</name>
    <dbReference type="NCBI Taxonomy" id="415721"/>
    <lineage>
        <taxon>Bacteria</taxon>
        <taxon>Bacillati</taxon>
        <taxon>Actinomycetota</taxon>
        <taxon>Actinomycetes</taxon>
        <taxon>Kitasatosporales</taxon>
        <taxon>Streptomycetaceae</taxon>
        <taxon>Streptomyces</taxon>
    </lineage>
</organism>
<feature type="compositionally biased region" description="Low complexity" evidence="1">
    <location>
        <begin position="222"/>
        <end position="231"/>
    </location>
</feature>
<protein>
    <submittedName>
        <fullName evidence="2">Uncharacterized protein</fullName>
    </submittedName>
</protein>
<feature type="compositionally biased region" description="Basic and acidic residues" evidence="1">
    <location>
        <begin position="181"/>
        <end position="191"/>
    </location>
</feature>
<reference evidence="3" key="1">
    <citation type="journal article" date="2019" name="Int. J. Syst. Evol. Microbiol.">
        <title>The Global Catalogue of Microorganisms (GCM) 10K type strain sequencing project: providing services to taxonomists for standard genome sequencing and annotation.</title>
        <authorList>
            <consortium name="The Broad Institute Genomics Platform"/>
            <consortium name="The Broad Institute Genome Sequencing Center for Infectious Disease"/>
            <person name="Wu L."/>
            <person name="Ma J."/>
        </authorList>
    </citation>
    <scope>NUCLEOTIDE SEQUENCE [LARGE SCALE GENOMIC DNA]</scope>
    <source>
        <strain evidence="3">JCM 15481</strain>
    </source>
</reference>
<feature type="region of interest" description="Disordered" evidence="1">
    <location>
        <begin position="172"/>
        <end position="250"/>
    </location>
</feature>